<dbReference type="AlphaFoldDB" id="A0A244CPQ3"/>
<protein>
    <submittedName>
        <fullName evidence="2">Uncharacterized protein</fullName>
    </submittedName>
</protein>
<reference evidence="2 3" key="1">
    <citation type="submission" date="2017-02" db="EMBL/GenBank/DDBJ databases">
        <title>Pseudoalteromonas ulvae TC14 Genome.</title>
        <authorList>
            <person name="Molmeret M."/>
        </authorList>
    </citation>
    <scope>NUCLEOTIDE SEQUENCE [LARGE SCALE GENOMIC DNA]</scope>
    <source>
        <strain evidence="2">TC14</strain>
    </source>
</reference>
<comment type="caution">
    <text evidence="2">The sequence shown here is derived from an EMBL/GenBank/DDBJ whole genome shotgun (WGS) entry which is preliminary data.</text>
</comment>
<feature type="chain" id="PRO_5011252316" evidence="1">
    <location>
        <begin position="29"/>
        <end position="128"/>
    </location>
</feature>
<dbReference type="EMBL" id="MWPV01000003">
    <property type="protein sequence ID" value="OUL57575.1"/>
    <property type="molecule type" value="Genomic_DNA"/>
</dbReference>
<dbReference type="Proteomes" id="UP000194841">
    <property type="component" value="Unassembled WGS sequence"/>
</dbReference>
<keyword evidence="3" id="KW-1185">Reference proteome</keyword>
<gene>
    <name evidence="2" type="ORF">B1199_10930</name>
</gene>
<dbReference type="PROSITE" id="PS51257">
    <property type="entry name" value="PROKAR_LIPOPROTEIN"/>
    <property type="match status" value="1"/>
</dbReference>
<dbReference type="RefSeq" id="WP_086744158.1">
    <property type="nucleotide sequence ID" value="NZ_MWPV01000003.1"/>
</dbReference>
<organism evidence="2 3">
    <name type="scientific">Pseudoalteromonas ulvae</name>
    <dbReference type="NCBI Taxonomy" id="107327"/>
    <lineage>
        <taxon>Bacteria</taxon>
        <taxon>Pseudomonadati</taxon>
        <taxon>Pseudomonadota</taxon>
        <taxon>Gammaproteobacteria</taxon>
        <taxon>Alteromonadales</taxon>
        <taxon>Pseudoalteromonadaceae</taxon>
        <taxon>Pseudoalteromonas</taxon>
    </lineage>
</organism>
<evidence type="ECO:0000313" key="3">
    <source>
        <dbReference type="Proteomes" id="UP000194841"/>
    </source>
</evidence>
<evidence type="ECO:0000313" key="2">
    <source>
        <dbReference type="EMBL" id="OUL57575.1"/>
    </source>
</evidence>
<proteinExistence type="predicted"/>
<dbReference type="OrthoDB" id="5769140at2"/>
<evidence type="ECO:0000256" key="1">
    <source>
        <dbReference type="SAM" id="SignalP"/>
    </source>
</evidence>
<sequence>MKAMSLKRLTPVLFGTLLIMTGCQQTHAQLQPARIADVSAQSKAQLQKAIQNLLNRDIKIADNAFSQANEILVERAILKDDRGLPIIGREFGNVLKLSLLTDGSSCFLQSSETAELQVTVEGVRCIAL</sequence>
<accession>A0A244CPQ3</accession>
<keyword evidence="1" id="KW-0732">Signal</keyword>
<feature type="signal peptide" evidence="1">
    <location>
        <begin position="1"/>
        <end position="28"/>
    </location>
</feature>
<name>A0A244CPQ3_PSEDV</name>